<dbReference type="OrthoDB" id="7391054at2"/>
<evidence type="ECO:0008006" key="4">
    <source>
        <dbReference type="Google" id="ProtNLM"/>
    </source>
</evidence>
<dbReference type="AlphaFoldDB" id="X7EK09"/>
<protein>
    <recommendedName>
        <fullName evidence="4">Ig-like domain-containing protein</fullName>
    </recommendedName>
</protein>
<reference evidence="2 3" key="1">
    <citation type="submission" date="2014-01" db="EMBL/GenBank/DDBJ databases">
        <title>Roseivivax halodurans JCM 10272 Genome Sequencing.</title>
        <authorList>
            <person name="Lai Q."/>
            <person name="Li G."/>
            <person name="Shao Z."/>
        </authorList>
    </citation>
    <scope>NUCLEOTIDE SEQUENCE [LARGE SCALE GENOMIC DNA]</scope>
    <source>
        <strain evidence="2 3">JCM 10272</strain>
    </source>
</reference>
<keyword evidence="1" id="KW-0732">Signal</keyword>
<dbReference type="RefSeq" id="WP_037258860.1">
    <property type="nucleotide sequence ID" value="NZ_JALZ01000002.1"/>
</dbReference>
<feature type="chain" id="PRO_5004977969" description="Ig-like domain-containing protein" evidence="1">
    <location>
        <begin position="18"/>
        <end position="157"/>
    </location>
</feature>
<proteinExistence type="predicted"/>
<dbReference type="PROSITE" id="PS51257">
    <property type="entry name" value="PROKAR_LIPOPROTEIN"/>
    <property type="match status" value="1"/>
</dbReference>
<evidence type="ECO:0000256" key="1">
    <source>
        <dbReference type="SAM" id="SignalP"/>
    </source>
</evidence>
<sequence length="157" mass="15341">MKLAALFALPAVLALSACDMGRPGAAPQIAPDASGGAWSFATDPAIATLTGASPQVSVACRSNSAGTPVVVWTVDAPAADGAGETLTISAGTLRTAVALTGVPGPSGGYIWQGSVSPNDNSRQVFAASGPVSFTLASGARAVASEAGPVPQVYRGCN</sequence>
<name>X7EK09_9RHOB</name>
<dbReference type="STRING" id="1449350.OCH239_08640"/>
<feature type="signal peptide" evidence="1">
    <location>
        <begin position="1"/>
        <end position="17"/>
    </location>
</feature>
<comment type="caution">
    <text evidence="2">The sequence shown here is derived from an EMBL/GenBank/DDBJ whole genome shotgun (WGS) entry which is preliminary data.</text>
</comment>
<dbReference type="Proteomes" id="UP000022447">
    <property type="component" value="Unassembled WGS sequence"/>
</dbReference>
<organism evidence="2 3">
    <name type="scientific">Roseivivax halodurans JCM 10272</name>
    <dbReference type="NCBI Taxonomy" id="1449350"/>
    <lineage>
        <taxon>Bacteria</taxon>
        <taxon>Pseudomonadati</taxon>
        <taxon>Pseudomonadota</taxon>
        <taxon>Alphaproteobacteria</taxon>
        <taxon>Rhodobacterales</taxon>
        <taxon>Roseobacteraceae</taxon>
        <taxon>Roseivivax</taxon>
    </lineage>
</organism>
<evidence type="ECO:0000313" key="2">
    <source>
        <dbReference type="EMBL" id="ETX16262.1"/>
    </source>
</evidence>
<dbReference type="EMBL" id="JALZ01000002">
    <property type="protein sequence ID" value="ETX16262.1"/>
    <property type="molecule type" value="Genomic_DNA"/>
</dbReference>
<dbReference type="eggNOG" id="ENOG5030Z49">
    <property type="taxonomic scope" value="Bacteria"/>
</dbReference>
<gene>
    <name evidence="2" type="ORF">OCH239_08640</name>
</gene>
<keyword evidence="3" id="KW-1185">Reference proteome</keyword>
<accession>X7EK09</accession>
<evidence type="ECO:0000313" key="3">
    <source>
        <dbReference type="Proteomes" id="UP000022447"/>
    </source>
</evidence>